<organism evidence="4 5">
    <name type="scientific">Prorocentrum cordatum</name>
    <dbReference type="NCBI Taxonomy" id="2364126"/>
    <lineage>
        <taxon>Eukaryota</taxon>
        <taxon>Sar</taxon>
        <taxon>Alveolata</taxon>
        <taxon>Dinophyceae</taxon>
        <taxon>Prorocentrales</taxon>
        <taxon>Prorocentraceae</taxon>
        <taxon>Prorocentrum</taxon>
    </lineage>
</organism>
<evidence type="ECO:0000313" key="3">
    <source>
        <dbReference type="EMBL" id="CAK0885474.1"/>
    </source>
</evidence>
<keyword evidence="2" id="KW-1133">Transmembrane helix</keyword>
<feature type="compositionally biased region" description="Low complexity" evidence="1">
    <location>
        <begin position="144"/>
        <end position="153"/>
    </location>
</feature>
<dbReference type="Proteomes" id="UP001189429">
    <property type="component" value="Unassembled WGS sequence"/>
</dbReference>
<reference evidence="4" key="1">
    <citation type="submission" date="2023-10" db="EMBL/GenBank/DDBJ databases">
        <authorList>
            <person name="Chen Y."/>
            <person name="Shah S."/>
            <person name="Dougan E. K."/>
            <person name="Thang M."/>
            <person name="Chan C."/>
        </authorList>
    </citation>
    <scope>NUCLEOTIDE SEQUENCE [LARGE SCALE GENOMIC DNA]</scope>
</reference>
<accession>A0ABN9YFS0</accession>
<evidence type="ECO:0000313" key="4">
    <source>
        <dbReference type="EMBL" id="CAK0911617.1"/>
    </source>
</evidence>
<dbReference type="EMBL" id="CAUYUJ010022615">
    <property type="protein sequence ID" value="CAK0911617.1"/>
    <property type="molecule type" value="Genomic_DNA"/>
</dbReference>
<comment type="caution">
    <text evidence="4">The sequence shown here is derived from an EMBL/GenBank/DDBJ whole genome shotgun (WGS) entry which is preliminary data.</text>
</comment>
<keyword evidence="2" id="KW-0472">Membrane</keyword>
<evidence type="ECO:0000256" key="2">
    <source>
        <dbReference type="SAM" id="Phobius"/>
    </source>
</evidence>
<feature type="transmembrane region" description="Helical" evidence="2">
    <location>
        <begin position="52"/>
        <end position="71"/>
    </location>
</feature>
<gene>
    <name evidence="3" type="ORF">PCOR1329_LOCUS67085</name>
    <name evidence="4" type="ORF">PCOR1329_LOCUS85454</name>
</gene>
<feature type="region of interest" description="Disordered" evidence="1">
    <location>
        <begin position="131"/>
        <end position="163"/>
    </location>
</feature>
<keyword evidence="2" id="KW-0812">Transmembrane</keyword>
<sequence length="163" mass="17204">MHGSVLALVIVTMLESIMSPRYAIMGSFWPTRLWFSPALQRIGTAASFRHVWYTYTGVAVLCNLVLMGFFAEDAVYAAGKTQKGDDLDIARVALDVGHICLLITVTCMVPESFLRCGTYGCRGHQRPLHGGAAEDTEYAGVGTGSSDEGSSDGSSGGGSDGSA</sequence>
<evidence type="ECO:0000256" key="1">
    <source>
        <dbReference type="SAM" id="MobiDB-lite"/>
    </source>
</evidence>
<name>A0ABN9YFS0_9DINO</name>
<feature type="compositionally biased region" description="Gly residues" evidence="1">
    <location>
        <begin position="154"/>
        <end position="163"/>
    </location>
</feature>
<proteinExistence type="predicted"/>
<protein>
    <submittedName>
        <fullName evidence="4">Uncharacterized protein</fullName>
    </submittedName>
</protein>
<keyword evidence="5" id="KW-1185">Reference proteome</keyword>
<dbReference type="EMBL" id="CAUYUJ010018674">
    <property type="protein sequence ID" value="CAK0885474.1"/>
    <property type="molecule type" value="Genomic_DNA"/>
</dbReference>
<evidence type="ECO:0000313" key="5">
    <source>
        <dbReference type="Proteomes" id="UP001189429"/>
    </source>
</evidence>